<dbReference type="Pfam" id="PF13920">
    <property type="entry name" value="zf-C3HC4_3"/>
    <property type="match status" value="1"/>
</dbReference>
<comment type="caution">
    <text evidence="16">The sequence shown here is derived from an EMBL/GenBank/DDBJ whole genome shotgun (WGS) entry which is preliminary data.</text>
</comment>
<evidence type="ECO:0000256" key="1">
    <source>
        <dbReference type="ARBA" id="ARBA00000900"/>
    </source>
</evidence>
<dbReference type="Gene3D" id="3.30.505.10">
    <property type="entry name" value="SH2 domain"/>
    <property type="match status" value="1"/>
</dbReference>
<comment type="domain">
    <text evidence="12">The N-terminus is composed of the phosphotyrosine binding (PTB) domain, a short linker region and the RING-type zinc finger. The PTB domain, which is also called TKB (tyrosine kinase binding) domain, is composed of three different subdomains: a four-helix bundle (4H), a calcium-binding EF hand and a divergent SH2 domain.</text>
</comment>
<dbReference type="InterPro" id="IPR014742">
    <property type="entry name" value="Adaptor_Cbl_SH2-like"/>
</dbReference>
<dbReference type="FunFam" id="3.30.505.10:FF:000007">
    <property type="entry name" value="E3 ubiquitin-protein ligase CBL"/>
    <property type="match status" value="1"/>
</dbReference>
<dbReference type="OrthoDB" id="7237699at2759"/>
<dbReference type="SUPFAM" id="SSF57850">
    <property type="entry name" value="RING/U-box"/>
    <property type="match status" value="1"/>
</dbReference>
<evidence type="ECO:0000256" key="9">
    <source>
        <dbReference type="ARBA" id="ARBA00022833"/>
    </source>
</evidence>
<evidence type="ECO:0000259" key="14">
    <source>
        <dbReference type="PROSITE" id="PS50089"/>
    </source>
</evidence>
<dbReference type="Pfam" id="PF02262">
    <property type="entry name" value="Cbl_N"/>
    <property type="match status" value="1"/>
</dbReference>
<dbReference type="GO" id="GO:0005509">
    <property type="term" value="F:calcium ion binding"/>
    <property type="evidence" value="ECO:0007669"/>
    <property type="project" value="UniProtKB-UniRule"/>
</dbReference>
<dbReference type="InterPro" id="IPR024159">
    <property type="entry name" value="Cbl_PTB"/>
</dbReference>
<evidence type="ECO:0000256" key="6">
    <source>
        <dbReference type="ARBA" id="ARBA00022723"/>
    </source>
</evidence>
<dbReference type="SUPFAM" id="SSF47668">
    <property type="entry name" value="N-terminal domain of cbl (N-cbl)"/>
    <property type="match status" value="1"/>
</dbReference>
<evidence type="ECO:0000256" key="7">
    <source>
        <dbReference type="ARBA" id="ARBA00022771"/>
    </source>
</evidence>
<dbReference type="InterPro" id="IPR013083">
    <property type="entry name" value="Znf_RING/FYVE/PHD"/>
</dbReference>
<dbReference type="GO" id="GO:0061630">
    <property type="term" value="F:ubiquitin protein ligase activity"/>
    <property type="evidence" value="ECO:0007669"/>
    <property type="project" value="UniProtKB-EC"/>
</dbReference>
<dbReference type="PANTHER" id="PTHR23007">
    <property type="entry name" value="CBL"/>
    <property type="match status" value="1"/>
</dbReference>
<evidence type="ECO:0000256" key="12">
    <source>
        <dbReference type="RuleBase" id="RU367001"/>
    </source>
</evidence>
<dbReference type="SUPFAM" id="SSF55550">
    <property type="entry name" value="SH2 domain"/>
    <property type="match status" value="1"/>
</dbReference>
<comment type="catalytic activity">
    <reaction evidence="1 12">
        <text>S-ubiquitinyl-[E2 ubiquitin-conjugating enzyme]-L-cysteine + [acceptor protein]-L-lysine = [E2 ubiquitin-conjugating enzyme]-L-cysteine + N(6)-ubiquitinyl-[acceptor protein]-L-lysine.</text>
        <dbReference type="EC" id="2.3.2.27"/>
    </reaction>
</comment>
<dbReference type="PROSITE" id="PS51506">
    <property type="entry name" value="CBL_PTB"/>
    <property type="match status" value="1"/>
</dbReference>
<evidence type="ECO:0000313" key="16">
    <source>
        <dbReference type="EMBL" id="CAH0102627.1"/>
    </source>
</evidence>
<dbReference type="PROSITE" id="PS50089">
    <property type="entry name" value="ZF_RING_2"/>
    <property type="match status" value="1"/>
</dbReference>
<evidence type="ECO:0000313" key="17">
    <source>
        <dbReference type="Proteomes" id="UP000789390"/>
    </source>
</evidence>
<dbReference type="InterPro" id="IPR011992">
    <property type="entry name" value="EF-hand-dom_pair"/>
</dbReference>
<dbReference type="GO" id="GO:0001784">
    <property type="term" value="F:phosphotyrosine residue binding"/>
    <property type="evidence" value="ECO:0007669"/>
    <property type="project" value="UniProtKB-UniRule"/>
</dbReference>
<dbReference type="CDD" id="cd09920">
    <property type="entry name" value="SH2_Cbl-b_TKB"/>
    <property type="match status" value="1"/>
</dbReference>
<dbReference type="Gene3D" id="1.10.238.10">
    <property type="entry name" value="EF-hand"/>
    <property type="match status" value="1"/>
</dbReference>
<proteinExistence type="predicted"/>
<dbReference type="CDD" id="cd16708">
    <property type="entry name" value="RING-HC_Cbl"/>
    <property type="match status" value="1"/>
</dbReference>
<evidence type="ECO:0000256" key="5">
    <source>
        <dbReference type="ARBA" id="ARBA00022679"/>
    </source>
</evidence>
<dbReference type="InterPro" id="IPR036860">
    <property type="entry name" value="SH2_dom_sf"/>
</dbReference>
<dbReference type="Gene3D" id="3.30.40.10">
    <property type="entry name" value="Zinc/RING finger domain, C3HC4 (zinc finger)"/>
    <property type="match status" value="1"/>
</dbReference>
<keyword evidence="8 12" id="KW-0833">Ubl conjugation pathway</keyword>
<dbReference type="Proteomes" id="UP000789390">
    <property type="component" value="Unassembled WGS sequence"/>
</dbReference>
<evidence type="ECO:0000256" key="10">
    <source>
        <dbReference type="ARBA" id="ARBA00022837"/>
    </source>
</evidence>
<dbReference type="FunFam" id="3.30.40.10:FF:000015">
    <property type="entry name" value="E3 ubiquitin-protein ligase CBL"/>
    <property type="match status" value="1"/>
</dbReference>
<keyword evidence="9 12" id="KW-0862">Zinc</keyword>
<organism evidence="16 17">
    <name type="scientific">Daphnia galeata</name>
    <dbReference type="NCBI Taxonomy" id="27404"/>
    <lineage>
        <taxon>Eukaryota</taxon>
        <taxon>Metazoa</taxon>
        <taxon>Ecdysozoa</taxon>
        <taxon>Arthropoda</taxon>
        <taxon>Crustacea</taxon>
        <taxon>Branchiopoda</taxon>
        <taxon>Diplostraca</taxon>
        <taxon>Cladocera</taxon>
        <taxon>Anomopoda</taxon>
        <taxon>Daphniidae</taxon>
        <taxon>Daphnia</taxon>
    </lineage>
</organism>
<dbReference type="EMBL" id="CAKKLH010000089">
    <property type="protein sequence ID" value="CAH0102627.1"/>
    <property type="molecule type" value="Genomic_DNA"/>
</dbReference>
<dbReference type="GO" id="GO:0007166">
    <property type="term" value="P:cell surface receptor signaling pathway"/>
    <property type="evidence" value="ECO:0007669"/>
    <property type="project" value="InterPro"/>
</dbReference>
<accession>A0A8J2RIW2</accession>
<dbReference type="GO" id="GO:0016567">
    <property type="term" value="P:protein ubiquitination"/>
    <property type="evidence" value="ECO:0007669"/>
    <property type="project" value="UniProtKB-UniPathway"/>
</dbReference>
<feature type="domain" description="Cbl-PTB" evidence="15">
    <location>
        <begin position="54"/>
        <end position="360"/>
    </location>
</feature>
<dbReference type="GO" id="GO:0005886">
    <property type="term" value="C:plasma membrane"/>
    <property type="evidence" value="ECO:0007669"/>
    <property type="project" value="TreeGrafter"/>
</dbReference>
<dbReference type="InterPro" id="IPR014741">
    <property type="entry name" value="Adaptor_Cbl_EF_hand-like"/>
</dbReference>
<dbReference type="InterPro" id="IPR003153">
    <property type="entry name" value="Adaptor_Cbl_N_hlx"/>
</dbReference>
<evidence type="ECO:0000259" key="15">
    <source>
        <dbReference type="PROSITE" id="PS51506"/>
    </source>
</evidence>
<keyword evidence="10 12" id="KW-0106">Calcium</keyword>
<evidence type="ECO:0000256" key="2">
    <source>
        <dbReference type="ARBA" id="ARBA00004496"/>
    </source>
</evidence>
<dbReference type="SMART" id="SM00184">
    <property type="entry name" value="RING"/>
    <property type="match status" value="1"/>
</dbReference>
<dbReference type="GO" id="GO:0017124">
    <property type="term" value="F:SH3 domain binding"/>
    <property type="evidence" value="ECO:0007669"/>
    <property type="project" value="TreeGrafter"/>
</dbReference>
<dbReference type="Pfam" id="PF02762">
    <property type="entry name" value="Cbl_N3"/>
    <property type="match status" value="1"/>
</dbReference>
<sequence>MDLSERFQNKLSMASRHSPHQQQAVPNAQQNQQQNKNITSLLSKLHGAFAEAMAPPKLMIDRRALEKTWKLMDKVVKLCQHSKMNLKNSPPFILDILPDTYQHLRLIYTKYEDNMVALNNEEYFKVFIENLMRKCKQAIKLFKEGKEKMFDENSHYRRNLTKLSLVFSHMLSELKALFPGGMFAGGQFRITKSDAADFWRNSFEDRTIVAWKIFRQTLHEAHPITSGLEAMALKSTIDLTCNDYISNFEFDVFTRLFQPWSTLLRNWQILAVTHPGYVAFLTYDEVKARLQKYINKPGSYVFRLSCTRLGQWAIGYVTADGTILQTIPQNKSLCQALLDGFREGFYLFPDGRSVNPDLSWAVAATPEDHIQVTQEQYELYCEMGSTFQLCKICAENDKDVRIEPCGHLLCTPCLSSWQESEGQGCPFCRAEIKGTELVVVDPFEPSKNNIRSVLNSANNNSALNIAIGNESIGQEEVPLMMSKMDNLKKIRQYQSPSTSTINYVAPAPPLPPRRSSPITLSGQLCESSKIKNWIVFDIRESITATFSIHGFSNIFGEV</sequence>
<dbReference type="Pfam" id="PF02761">
    <property type="entry name" value="Cbl_N2"/>
    <property type="match status" value="1"/>
</dbReference>
<dbReference type="GO" id="GO:0030971">
    <property type="term" value="F:receptor tyrosine kinase binding"/>
    <property type="evidence" value="ECO:0007669"/>
    <property type="project" value="TreeGrafter"/>
</dbReference>
<dbReference type="InterPro" id="IPR017907">
    <property type="entry name" value="Znf_RING_CS"/>
</dbReference>
<keyword evidence="4" id="KW-0963">Cytoplasm</keyword>
<dbReference type="UniPathway" id="UPA00143"/>
<feature type="domain" description="RING-type" evidence="14">
    <location>
        <begin position="390"/>
        <end position="429"/>
    </location>
</feature>
<keyword evidence="6 12" id="KW-0479">Metal-binding</keyword>
<keyword evidence="7 11" id="KW-0863">Zinc-finger</keyword>
<dbReference type="GO" id="GO:0023051">
    <property type="term" value="P:regulation of signaling"/>
    <property type="evidence" value="ECO:0007669"/>
    <property type="project" value="InterPro"/>
</dbReference>
<evidence type="ECO:0000256" key="11">
    <source>
        <dbReference type="PROSITE-ProRule" id="PRU00175"/>
    </source>
</evidence>
<keyword evidence="17" id="KW-1185">Reference proteome</keyword>
<dbReference type="InterPro" id="IPR001841">
    <property type="entry name" value="Znf_RING"/>
</dbReference>
<dbReference type="FunFam" id="1.20.930.20:FF:000001">
    <property type="entry name" value="E3 ubiquitin-protein ligase CBL"/>
    <property type="match status" value="1"/>
</dbReference>
<gene>
    <name evidence="16" type="ORF">DGAL_LOCUS5065</name>
</gene>
<dbReference type="GO" id="GO:0045121">
    <property type="term" value="C:membrane raft"/>
    <property type="evidence" value="ECO:0007669"/>
    <property type="project" value="TreeGrafter"/>
</dbReference>
<dbReference type="InterPro" id="IPR036537">
    <property type="entry name" value="Adaptor_Cbl_N_dom_sf"/>
</dbReference>
<dbReference type="PROSITE" id="PS00518">
    <property type="entry name" value="ZF_RING_1"/>
    <property type="match status" value="1"/>
</dbReference>
<dbReference type="EC" id="2.3.2.27" evidence="12"/>
<dbReference type="SUPFAM" id="SSF47473">
    <property type="entry name" value="EF-hand"/>
    <property type="match status" value="1"/>
</dbReference>
<evidence type="ECO:0000256" key="4">
    <source>
        <dbReference type="ARBA" id="ARBA00022490"/>
    </source>
</evidence>
<evidence type="ECO:0000256" key="3">
    <source>
        <dbReference type="ARBA" id="ARBA00004906"/>
    </source>
</evidence>
<protein>
    <recommendedName>
        <fullName evidence="12">E3 ubiquitin-protein ligase CBL</fullName>
        <ecNumber evidence="12">2.3.2.27</ecNumber>
    </recommendedName>
</protein>
<name>A0A8J2RIW2_9CRUS</name>
<dbReference type="Gene3D" id="1.20.930.20">
    <property type="entry name" value="Adaptor protein Cbl, N-terminal domain"/>
    <property type="match status" value="1"/>
</dbReference>
<dbReference type="GO" id="GO:0005737">
    <property type="term" value="C:cytoplasm"/>
    <property type="evidence" value="ECO:0007669"/>
    <property type="project" value="UniProtKB-SubCell"/>
</dbReference>
<dbReference type="PANTHER" id="PTHR23007:SF11">
    <property type="entry name" value="E3 UBIQUITIN-PROTEIN LIGASE CBL"/>
    <property type="match status" value="1"/>
</dbReference>
<keyword evidence="5 12" id="KW-0808">Transferase</keyword>
<comment type="subcellular location">
    <subcellularLocation>
        <location evidence="2">Cytoplasm</location>
    </subcellularLocation>
</comment>
<evidence type="ECO:0000256" key="8">
    <source>
        <dbReference type="ARBA" id="ARBA00022786"/>
    </source>
</evidence>
<dbReference type="GO" id="GO:0008270">
    <property type="term" value="F:zinc ion binding"/>
    <property type="evidence" value="ECO:0007669"/>
    <property type="project" value="UniProtKB-KW"/>
</dbReference>
<dbReference type="FunFam" id="1.10.238.10:FF:000022">
    <property type="entry name" value="E3 ubiquitin-protein ligase CBL"/>
    <property type="match status" value="1"/>
</dbReference>
<evidence type="ECO:0000256" key="13">
    <source>
        <dbReference type="SAM" id="MobiDB-lite"/>
    </source>
</evidence>
<dbReference type="AlphaFoldDB" id="A0A8J2RIW2"/>
<comment type="pathway">
    <text evidence="3 12">Protein modification; protein ubiquitination.</text>
</comment>
<dbReference type="InterPro" id="IPR024162">
    <property type="entry name" value="Adaptor_Cbl"/>
</dbReference>
<feature type="compositionally biased region" description="Low complexity" evidence="13">
    <location>
        <begin position="21"/>
        <end position="33"/>
    </location>
</feature>
<reference evidence="16" key="1">
    <citation type="submission" date="2021-11" db="EMBL/GenBank/DDBJ databases">
        <authorList>
            <person name="Schell T."/>
        </authorList>
    </citation>
    <scope>NUCLEOTIDE SEQUENCE</scope>
    <source>
        <strain evidence="16">M5</strain>
    </source>
</reference>
<comment type="function">
    <text evidence="12">E3 ubiquitin-protein ligase which accepts ubiquitin from specific E2 ubiquitin-conjugating enzymes, and transfers it to substrates, generally promoting their degradation by the proteasome.</text>
</comment>
<feature type="region of interest" description="Disordered" evidence="13">
    <location>
        <begin position="1"/>
        <end position="33"/>
    </location>
</feature>